<evidence type="ECO:0000256" key="1">
    <source>
        <dbReference type="ARBA" id="ARBA00022441"/>
    </source>
</evidence>
<feature type="domain" description="BTB" evidence="3">
    <location>
        <begin position="136"/>
        <end position="205"/>
    </location>
</feature>
<comment type="caution">
    <text evidence="4">The sequence shown here is derived from an EMBL/GenBank/DDBJ whole genome shotgun (WGS) entry which is preliminary data.</text>
</comment>
<dbReference type="Pfam" id="PF00651">
    <property type="entry name" value="BTB"/>
    <property type="match status" value="1"/>
</dbReference>
<protein>
    <submittedName>
        <fullName evidence="4">KLH33 protein</fullName>
    </submittedName>
</protein>
<dbReference type="SMART" id="SM00875">
    <property type="entry name" value="BACK"/>
    <property type="match status" value="1"/>
</dbReference>
<feature type="domain" description="BTB" evidence="3">
    <location>
        <begin position="9"/>
        <end position="80"/>
    </location>
</feature>
<dbReference type="InterPro" id="IPR017096">
    <property type="entry name" value="BTB-kelch_protein"/>
</dbReference>
<dbReference type="AlphaFoldDB" id="A0A851F4C7"/>
<accession>A0A851F4C7</accession>
<dbReference type="InterPro" id="IPR006652">
    <property type="entry name" value="Kelch_1"/>
</dbReference>
<name>A0A851F4C7_PITSO</name>
<dbReference type="SMART" id="SM00225">
    <property type="entry name" value="BTB"/>
    <property type="match status" value="2"/>
</dbReference>
<dbReference type="InterPro" id="IPR011705">
    <property type="entry name" value="BACK"/>
</dbReference>
<dbReference type="Gene3D" id="3.30.710.10">
    <property type="entry name" value="Potassium Channel Kv1.1, Chain A"/>
    <property type="match status" value="2"/>
</dbReference>
<dbReference type="PANTHER" id="PTHR45632">
    <property type="entry name" value="LD33804P"/>
    <property type="match status" value="1"/>
</dbReference>
<sequence>ADHLRSMGQLVDVAVGPEGDKAHAVVLASISSFFLHFLEGRTRELHQDSLLHVPLPPGATVQGWRAVLTFAYGGTVPHGREKEVEAAARALGATRLIAACTPRLDIDAQEEGPEPLEEQWETLRAMEQLHVNGLGCDLQLQAGDEVIPVQRLALSCSCDFFRALFTCPMREATHDPATPLATGLSPAELRLLLSFAYTGAVAGPWPMVLEAAETSLRYQAWGLLTLCLDVFTNGLTPETVPDVFSFAVAYGLDEVGHTAENYILATFPSVVATPAFLDLPAHLLLRILRSDSLNVLHELEALEAASRWLMANGDGQEDLAKQVLSSVRFALMSGLELKKVPSVTAGVADPNVVRELVVASFTPMAQLPCRVRSLQEVLVVCGGDKVTGNLAARKPSRRLWFADRYLSAVGLVKQVEWRALGHFPDGPRFRHAVTVVSNNLYVLGGKHYYGVHDTLASVYRYQPMDDSWERLASMTCGRSYFAAVALGNFIYALGGSSGDLYCTDTVECYDLANDTWRRCQPLPMALCGHAACALDGALYVSGGCDETYQCQASLLCYVPGEPVTLLAPMNGQRAGHIMKEAGGQLYVAGGLCQQAGQNGYRDQLTFEVYSPKQNIWVILSPLPRAHVVGCAAVLGGELLVLGGYSHETYRDTHLIHAYQPSARRWITRGTLPHAYTDLQACVLTVPIALRGPSCPKDPLKSLETLNIT</sequence>
<proteinExistence type="predicted"/>
<evidence type="ECO:0000313" key="5">
    <source>
        <dbReference type="Proteomes" id="UP000633448"/>
    </source>
</evidence>
<evidence type="ECO:0000256" key="2">
    <source>
        <dbReference type="ARBA" id="ARBA00022737"/>
    </source>
</evidence>
<dbReference type="SUPFAM" id="SSF117281">
    <property type="entry name" value="Kelch motif"/>
    <property type="match status" value="1"/>
</dbReference>
<evidence type="ECO:0000259" key="3">
    <source>
        <dbReference type="PROSITE" id="PS50097"/>
    </source>
</evidence>
<organism evidence="4 5">
    <name type="scientific">Pitta sordida</name>
    <name type="common">Hooded pitta</name>
    <dbReference type="NCBI Taxonomy" id="9163"/>
    <lineage>
        <taxon>Eukaryota</taxon>
        <taxon>Metazoa</taxon>
        <taxon>Chordata</taxon>
        <taxon>Craniata</taxon>
        <taxon>Vertebrata</taxon>
        <taxon>Euteleostomi</taxon>
        <taxon>Archelosauria</taxon>
        <taxon>Archosauria</taxon>
        <taxon>Dinosauria</taxon>
        <taxon>Saurischia</taxon>
        <taxon>Theropoda</taxon>
        <taxon>Coelurosauria</taxon>
        <taxon>Aves</taxon>
        <taxon>Neognathae</taxon>
        <taxon>Neoaves</taxon>
        <taxon>Telluraves</taxon>
        <taxon>Australaves</taxon>
        <taxon>Passeriformes</taxon>
        <taxon>Pittidae</taxon>
        <taxon>Pitta</taxon>
    </lineage>
</organism>
<reference evidence="4" key="1">
    <citation type="submission" date="2019-10" db="EMBL/GenBank/DDBJ databases">
        <title>Bird 10,000 Genomes (B10K) Project - Family phase.</title>
        <authorList>
            <person name="Zhang G."/>
        </authorList>
    </citation>
    <scope>NUCLEOTIDE SEQUENCE</scope>
    <source>
        <strain evidence="4">B10K-DU-002-53</strain>
        <tissue evidence="4">Muscle</tissue>
    </source>
</reference>
<dbReference type="InterPro" id="IPR015915">
    <property type="entry name" value="Kelch-typ_b-propeller"/>
</dbReference>
<dbReference type="PIRSF" id="PIRSF037037">
    <property type="entry name" value="Kelch-like_protein_gigaxonin"/>
    <property type="match status" value="1"/>
</dbReference>
<evidence type="ECO:0000313" key="4">
    <source>
        <dbReference type="EMBL" id="NWI87538.1"/>
    </source>
</evidence>
<dbReference type="InterPro" id="IPR000210">
    <property type="entry name" value="BTB/POZ_dom"/>
</dbReference>
<dbReference type="PANTHER" id="PTHR45632:SF14">
    <property type="entry name" value="KELCH-LIKE PROTEIN 33"/>
    <property type="match status" value="1"/>
</dbReference>
<dbReference type="Pfam" id="PF07707">
    <property type="entry name" value="BACK"/>
    <property type="match status" value="1"/>
</dbReference>
<dbReference type="PROSITE" id="PS50097">
    <property type="entry name" value="BTB"/>
    <property type="match status" value="2"/>
</dbReference>
<dbReference type="EMBL" id="WEKX01006841">
    <property type="protein sequence ID" value="NWI87538.1"/>
    <property type="molecule type" value="Genomic_DNA"/>
</dbReference>
<feature type="non-terminal residue" evidence="4">
    <location>
        <position position="708"/>
    </location>
</feature>
<keyword evidence="5" id="KW-1185">Reference proteome</keyword>
<gene>
    <name evidence="4" type="primary">Klhl33</name>
    <name evidence="4" type="ORF">PITSOR_R11320</name>
</gene>
<dbReference type="Gene3D" id="2.120.10.80">
    <property type="entry name" value="Kelch-type beta propeller"/>
    <property type="match status" value="1"/>
</dbReference>
<keyword evidence="1" id="KW-0880">Kelch repeat</keyword>
<dbReference type="InterPro" id="IPR011333">
    <property type="entry name" value="SKP1/BTB/POZ_sf"/>
</dbReference>
<dbReference type="Pfam" id="PF21536">
    <property type="entry name" value="BTB_KLHL33"/>
    <property type="match status" value="1"/>
</dbReference>
<dbReference type="SUPFAM" id="SSF54695">
    <property type="entry name" value="POZ domain"/>
    <property type="match status" value="2"/>
</dbReference>
<keyword evidence="2" id="KW-0677">Repeat</keyword>
<dbReference type="Proteomes" id="UP000633448">
    <property type="component" value="Unassembled WGS sequence"/>
</dbReference>
<feature type="non-terminal residue" evidence="4">
    <location>
        <position position="1"/>
    </location>
</feature>
<dbReference type="Pfam" id="PF24681">
    <property type="entry name" value="Kelch_KLHDC2_KLHL20_DRC7"/>
    <property type="match status" value="1"/>
</dbReference>
<dbReference type="OrthoDB" id="45365at2759"/>
<dbReference type="Gene3D" id="1.25.40.420">
    <property type="match status" value="1"/>
</dbReference>
<dbReference type="SMART" id="SM00612">
    <property type="entry name" value="Kelch"/>
    <property type="match status" value="4"/>
</dbReference>